<evidence type="ECO:0000256" key="4">
    <source>
        <dbReference type="ARBA" id="ARBA00022618"/>
    </source>
</evidence>
<dbReference type="GO" id="GO:0009252">
    <property type="term" value="P:peptidoglycan biosynthetic process"/>
    <property type="evidence" value="ECO:0007669"/>
    <property type="project" value="UniProtKB-UniRule"/>
</dbReference>
<evidence type="ECO:0000256" key="9">
    <source>
        <dbReference type="ARBA" id="ARBA00022960"/>
    </source>
</evidence>
<keyword evidence="4 16" id="KW-0132">Cell division</keyword>
<keyword evidence="2 16" id="KW-1003">Cell membrane</keyword>
<dbReference type="Gene3D" id="1.10.150.770">
    <property type="match status" value="1"/>
</dbReference>
<dbReference type="InterPro" id="IPR037532">
    <property type="entry name" value="FtsI_transpept"/>
</dbReference>
<keyword evidence="8 16" id="KW-0378">Hydrolase</keyword>
<dbReference type="GO" id="GO:0008955">
    <property type="term" value="F:peptidoglycan glycosyltransferase activity"/>
    <property type="evidence" value="ECO:0007669"/>
    <property type="project" value="InterPro"/>
</dbReference>
<protein>
    <recommendedName>
        <fullName evidence="16">Peptidoglycan D,D-transpeptidase FtsI</fullName>
        <ecNumber evidence="16">3.4.16.4</ecNumber>
    </recommendedName>
    <alternativeName>
        <fullName evidence="16">Penicillin-binding protein 3</fullName>
        <shortName evidence="16">PBP-3</shortName>
    </alternativeName>
</protein>
<keyword evidence="6 16" id="KW-0645">Protease</keyword>
<dbReference type="AlphaFoldDB" id="A0A7W4W4M3"/>
<keyword evidence="20" id="KW-1185">Reference proteome</keyword>
<feature type="domain" description="Penicillin-binding protein transpeptidase" evidence="17">
    <location>
        <begin position="250"/>
        <end position="545"/>
    </location>
</feature>
<comment type="pathway">
    <text evidence="16">Cell wall biogenesis; peptidoglycan biosynthesis.</text>
</comment>
<evidence type="ECO:0000256" key="3">
    <source>
        <dbReference type="ARBA" id="ARBA00022519"/>
    </source>
</evidence>
<dbReference type="EC" id="3.4.16.4" evidence="16"/>
<keyword evidence="7 16" id="KW-0812">Transmembrane</keyword>
<dbReference type="SUPFAM" id="SSF56601">
    <property type="entry name" value="beta-lactamase/transpeptidase-like"/>
    <property type="match status" value="1"/>
</dbReference>
<comment type="caution">
    <text evidence="19">The sequence shown here is derived from an EMBL/GenBank/DDBJ whole genome shotgun (WGS) entry which is preliminary data.</text>
</comment>
<dbReference type="Pfam" id="PF03717">
    <property type="entry name" value="PBP_dimer"/>
    <property type="match status" value="1"/>
</dbReference>
<comment type="similarity">
    <text evidence="16">Belongs to the transpeptidase family. FtsI subfamily.</text>
</comment>
<dbReference type="GO" id="GO:0009002">
    <property type="term" value="F:serine-type D-Ala-D-Ala carboxypeptidase activity"/>
    <property type="evidence" value="ECO:0007669"/>
    <property type="project" value="UniProtKB-UniRule"/>
</dbReference>
<keyword evidence="12 16" id="KW-0472">Membrane</keyword>
<feature type="domain" description="Penicillin-binding protein dimerisation" evidence="18">
    <location>
        <begin position="61"/>
        <end position="209"/>
    </location>
</feature>
<evidence type="ECO:0000256" key="1">
    <source>
        <dbReference type="ARBA" id="ARBA00004370"/>
    </source>
</evidence>
<dbReference type="GO" id="GO:0008360">
    <property type="term" value="P:regulation of cell shape"/>
    <property type="evidence" value="ECO:0007669"/>
    <property type="project" value="UniProtKB-KW"/>
</dbReference>
<evidence type="ECO:0000256" key="11">
    <source>
        <dbReference type="ARBA" id="ARBA00022989"/>
    </source>
</evidence>
<evidence type="ECO:0000256" key="15">
    <source>
        <dbReference type="ARBA" id="ARBA00023316"/>
    </source>
</evidence>
<evidence type="ECO:0000313" key="19">
    <source>
        <dbReference type="EMBL" id="MBB3047083.1"/>
    </source>
</evidence>
<dbReference type="GO" id="GO:0043093">
    <property type="term" value="P:FtsZ-dependent cytokinesis"/>
    <property type="evidence" value="ECO:0007669"/>
    <property type="project" value="UniProtKB-UniRule"/>
</dbReference>
<dbReference type="InterPro" id="IPR005311">
    <property type="entry name" value="PBP_dimer"/>
</dbReference>
<comment type="subcellular location">
    <subcellularLocation>
        <location evidence="16">Cell inner membrane</location>
        <topology evidence="16">Single-pass membrane protein</topology>
    </subcellularLocation>
    <subcellularLocation>
        <location evidence="1">Membrane</location>
    </subcellularLocation>
</comment>
<dbReference type="UniPathway" id="UPA00219"/>
<dbReference type="InterPro" id="IPR001460">
    <property type="entry name" value="PCN-bd_Tpept"/>
</dbReference>
<dbReference type="GO" id="GO:0071555">
    <property type="term" value="P:cell wall organization"/>
    <property type="evidence" value="ECO:0007669"/>
    <property type="project" value="UniProtKB-KW"/>
</dbReference>
<keyword evidence="9 16" id="KW-0133">Cell shape</keyword>
<dbReference type="Gene3D" id="3.90.1310.10">
    <property type="entry name" value="Penicillin-binding protein 2a (Domain 2)"/>
    <property type="match status" value="1"/>
</dbReference>
<dbReference type="PROSITE" id="PS51257">
    <property type="entry name" value="PROKAR_LIPOPROTEIN"/>
    <property type="match status" value="1"/>
</dbReference>
<evidence type="ECO:0000256" key="16">
    <source>
        <dbReference type="HAMAP-Rule" id="MF_02080"/>
    </source>
</evidence>
<organism evidence="19 20">
    <name type="scientific">Litorivivens lipolytica</name>
    <dbReference type="NCBI Taxonomy" id="1524264"/>
    <lineage>
        <taxon>Bacteria</taxon>
        <taxon>Pseudomonadati</taxon>
        <taxon>Pseudomonadota</taxon>
        <taxon>Gammaproteobacteria</taxon>
        <taxon>Litorivivens</taxon>
    </lineage>
</organism>
<dbReference type="GO" id="GO:0005886">
    <property type="term" value="C:plasma membrane"/>
    <property type="evidence" value="ECO:0007669"/>
    <property type="project" value="UniProtKB-SubCell"/>
</dbReference>
<keyword evidence="14 16" id="KW-0131">Cell cycle</keyword>
<dbReference type="PANTHER" id="PTHR30627">
    <property type="entry name" value="PEPTIDOGLYCAN D,D-TRANSPEPTIDASE"/>
    <property type="match status" value="1"/>
</dbReference>
<dbReference type="PANTHER" id="PTHR30627:SF1">
    <property type="entry name" value="PEPTIDOGLYCAN D,D-TRANSPEPTIDASE FTSI"/>
    <property type="match status" value="1"/>
</dbReference>
<evidence type="ECO:0000256" key="10">
    <source>
        <dbReference type="ARBA" id="ARBA00022984"/>
    </source>
</evidence>
<dbReference type="InterPro" id="IPR036138">
    <property type="entry name" value="PBP_dimer_sf"/>
</dbReference>
<accession>A0A7W4W4M3</accession>
<evidence type="ECO:0000256" key="6">
    <source>
        <dbReference type="ARBA" id="ARBA00022670"/>
    </source>
</evidence>
<evidence type="ECO:0000313" key="20">
    <source>
        <dbReference type="Proteomes" id="UP000537130"/>
    </source>
</evidence>
<dbReference type="Pfam" id="PF00905">
    <property type="entry name" value="Transpeptidase"/>
    <property type="match status" value="1"/>
</dbReference>
<evidence type="ECO:0000256" key="5">
    <source>
        <dbReference type="ARBA" id="ARBA00022645"/>
    </source>
</evidence>
<dbReference type="Gene3D" id="3.40.710.10">
    <property type="entry name" value="DD-peptidase/beta-lactamase superfamily"/>
    <property type="match status" value="1"/>
</dbReference>
<dbReference type="RefSeq" id="WP_183409725.1">
    <property type="nucleotide sequence ID" value="NZ_JACHWY010000001.1"/>
</dbReference>
<feature type="active site" description="Acyl-ester intermediate" evidence="16">
    <location>
        <position position="297"/>
    </location>
</feature>
<dbReference type="GO" id="GO:0000917">
    <property type="term" value="P:division septum assembly"/>
    <property type="evidence" value="ECO:0007669"/>
    <property type="project" value="UniProtKB-KW"/>
</dbReference>
<comment type="function">
    <text evidence="16">Catalyzes cross-linking of the peptidoglycan cell wall at the division septum.</text>
</comment>
<keyword evidence="10 16" id="KW-0573">Peptidoglycan synthesis</keyword>
<evidence type="ECO:0000256" key="12">
    <source>
        <dbReference type="ARBA" id="ARBA00023136"/>
    </source>
</evidence>
<keyword evidence="15 16" id="KW-0961">Cell wall biogenesis/degradation</keyword>
<dbReference type="Proteomes" id="UP000537130">
    <property type="component" value="Unassembled WGS sequence"/>
</dbReference>
<evidence type="ECO:0000256" key="14">
    <source>
        <dbReference type="ARBA" id="ARBA00023306"/>
    </source>
</evidence>
<comment type="catalytic activity">
    <reaction evidence="16">
        <text>Preferential cleavage: (Ac)2-L-Lys-D-Ala-|-D-Ala. Also transpeptidation of peptidyl-alanyl moieties that are N-acyl substituents of D-alanine.</text>
        <dbReference type="EC" id="3.4.16.4"/>
    </reaction>
</comment>
<evidence type="ECO:0000259" key="18">
    <source>
        <dbReference type="Pfam" id="PF03717"/>
    </source>
</evidence>
<dbReference type="InterPro" id="IPR050515">
    <property type="entry name" value="Beta-lactam/transpept"/>
</dbReference>
<gene>
    <name evidence="16" type="primary">ftsI</name>
    <name evidence="19" type="ORF">FHR99_001319</name>
</gene>
<name>A0A7W4W4M3_9GAMM</name>
<dbReference type="HAMAP" id="MF_02080">
    <property type="entry name" value="FtsI_transpept"/>
    <property type="match status" value="1"/>
</dbReference>
<dbReference type="SUPFAM" id="SSF56519">
    <property type="entry name" value="Penicillin binding protein dimerisation domain"/>
    <property type="match status" value="1"/>
</dbReference>
<dbReference type="EMBL" id="JACHWY010000001">
    <property type="protein sequence ID" value="MBB3047083.1"/>
    <property type="molecule type" value="Genomic_DNA"/>
</dbReference>
<dbReference type="Gene3D" id="3.30.450.330">
    <property type="match status" value="1"/>
</dbReference>
<keyword evidence="11 16" id="KW-1133">Transmembrane helix</keyword>
<dbReference type="GO" id="GO:0008658">
    <property type="term" value="F:penicillin binding"/>
    <property type="evidence" value="ECO:0007669"/>
    <property type="project" value="InterPro"/>
</dbReference>
<evidence type="ECO:0000256" key="8">
    <source>
        <dbReference type="ARBA" id="ARBA00022801"/>
    </source>
</evidence>
<keyword evidence="3 16" id="KW-0997">Cell inner membrane</keyword>
<evidence type="ECO:0000256" key="2">
    <source>
        <dbReference type="ARBA" id="ARBA00022475"/>
    </source>
</evidence>
<evidence type="ECO:0000259" key="17">
    <source>
        <dbReference type="Pfam" id="PF00905"/>
    </source>
</evidence>
<keyword evidence="13 16" id="KW-0717">Septation</keyword>
<evidence type="ECO:0000256" key="13">
    <source>
        <dbReference type="ARBA" id="ARBA00023210"/>
    </source>
</evidence>
<feature type="transmembrane region" description="Helical" evidence="16">
    <location>
        <begin position="12"/>
        <end position="30"/>
    </location>
</feature>
<dbReference type="InterPro" id="IPR012338">
    <property type="entry name" value="Beta-lactam/transpept-like"/>
</dbReference>
<sequence length="576" mass="62886">MAKQVTEPVPVWRFLVMVLGLVALACMLVWRTLHLQVLDADRGRDFLQGQGNARTIRTEQIPAHRGMITDRNGEPLAVSTPVASIWADPKELVNAMGRVPELAQLLGLNRQELREKIERVAGRRFVYLRRHLTPAEAEKVLSAGIPGVYMQREYRRYYPAGEVVAHLVGFTNIDDRGQEGLELAYDEWLRGTPGSKRVLKDLYGNIIRDLDDGRAASPGNDLQLTIDLRLQYLAYKELKLALQRSQAKAGSVVMIDSKTGEVLAMANQPGYNPNNRSELRLAALRNRAVTDVFEPGSTVKPFTVVAALESGKFTAESTIDTNPGHMRIGAKTLVDPVNYGELDMEGMLRKSSQVGISKLSLALNEQWVWDVFQRIGLGRSTGIGFPGESNGLLPNRPKWLPIERANFAFGYGLSVTALQLAQAYGVLANGGVLQPVSLIQRAQAAESYRVIEEPVARSVSAMLESVVRPGGTGTRARINAYRVAGKTGTVHKIGEGGYADDRYLSLFVGMAPATNPRVVTVVTIDEPGSGKYYGGEAAAPVFSRVTGEAMRLLNIAPDAVEEMVAEKAKNKKPGSA</sequence>
<evidence type="ECO:0000256" key="7">
    <source>
        <dbReference type="ARBA" id="ARBA00022692"/>
    </source>
</evidence>
<keyword evidence="5 16" id="KW-0121">Carboxypeptidase</keyword>
<reference evidence="19 20" key="1">
    <citation type="submission" date="2020-08" db="EMBL/GenBank/DDBJ databases">
        <title>Genomic Encyclopedia of Type Strains, Phase III (KMG-III): the genomes of soil and plant-associated and newly described type strains.</title>
        <authorList>
            <person name="Whitman W."/>
        </authorList>
    </citation>
    <scope>NUCLEOTIDE SEQUENCE [LARGE SCALE GENOMIC DNA]</scope>
    <source>
        <strain evidence="19 20">CECT 8654</strain>
    </source>
</reference>
<proteinExistence type="inferred from homology"/>
<dbReference type="GO" id="GO:0006508">
    <property type="term" value="P:proteolysis"/>
    <property type="evidence" value="ECO:0007669"/>
    <property type="project" value="UniProtKB-KW"/>
</dbReference>